<feature type="domain" description="Methyltransferase" evidence="1">
    <location>
        <begin position="65"/>
        <end position="154"/>
    </location>
</feature>
<organism evidence="2 3">
    <name type="scientific">Candidatus Chisholmbacteria bacterium RIFCSPHIGHO2_01_FULL_49_18</name>
    <dbReference type="NCBI Taxonomy" id="1797590"/>
    <lineage>
        <taxon>Bacteria</taxon>
        <taxon>Candidatus Chisholmiibacteriota</taxon>
    </lineage>
</organism>
<evidence type="ECO:0000313" key="2">
    <source>
        <dbReference type="EMBL" id="OGY16565.1"/>
    </source>
</evidence>
<accession>A0A1G1VME2</accession>
<dbReference type="Gene3D" id="3.40.50.150">
    <property type="entry name" value="Vaccinia Virus protein VP39"/>
    <property type="match status" value="1"/>
</dbReference>
<dbReference type="EMBL" id="MHCI01000014">
    <property type="protein sequence ID" value="OGY16565.1"/>
    <property type="molecule type" value="Genomic_DNA"/>
</dbReference>
<comment type="caution">
    <text evidence="2">The sequence shown here is derived from an EMBL/GenBank/DDBJ whole genome shotgun (WGS) entry which is preliminary data.</text>
</comment>
<evidence type="ECO:0000313" key="3">
    <source>
        <dbReference type="Proteomes" id="UP000179069"/>
    </source>
</evidence>
<reference evidence="2 3" key="1">
    <citation type="journal article" date="2016" name="Nat. Commun.">
        <title>Thousands of microbial genomes shed light on interconnected biogeochemical processes in an aquifer system.</title>
        <authorList>
            <person name="Anantharaman K."/>
            <person name="Brown C.T."/>
            <person name="Hug L.A."/>
            <person name="Sharon I."/>
            <person name="Castelle C.J."/>
            <person name="Probst A.J."/>
            <person name="Thomas B.C."/>
            <person name="Singh A."/>
            <person name="Wilkins M.J."/>
            <person name="Karaoz U."/>
            <person name="Brodie E.L."/>
            <person name="Williams K.H."/>
            <person name="Hubbard S.S."/>
            <person name="Banfield J.F."/>
        </authorList>
    </citation>
    <scope>NUCLEOTIDE SEQUENCE [LARGE SCALE GENOMIC DNA]</scope>
</reference>
<name>A0A1G1VME2_9BACT</name>
<dbReference type="Pfam" id="PF13649">
    <property type="entry name" value="Methyltransf_25"/>
    <property type="match status" value="1"/>
</dbReference>
<evidence type="ECO:0000259" key="1">
    <source>
        <dbReference type="Pfam" id="PF13649"/>
    </source>
</evidence>
<dbReference type="SUPFAM" id="SSF53335">
    <property type="entry name" value="S-adenosyl-L-methionine-dependent methyltransferases"/>
    <property type="match status" value="1"/>
</dbReference>
<protein>
    <recommendedName>
        <fullName evidence="1">Methyltransferase domain-containing protein</fullName>
    </recommendedName>
</protein>
<dbReference type="AlphaFoldDB" id="A0A1G1VME2"/>
<dbReference type="CDD" id="cd02440">
    <property type="entry name" value="AdoMet_MTases"/>
    <property type="match status" value="1"/>
</dbReference>
<dbReference type="InterPro" id="IPR041698">
    <property type="entry name" value="Methyltransf_25"/>
</dbReference>
<dbReference type="Proteomes" id="UP000179069">
    <property type="component" value="Unassembled WGS sequence"/>
</dbReference>
<sequence>MKKTPHRFLPDDDLSENQIYITIQTFDRFAIDYSERWEWNPHTIREVKKFNIAPFTKYAKKEGSVLIAGCQSGRDYSLLSKEGYSCLGVGFSFGLLTEAIKRVPGGHFVQLDLRGLPFLPESYDGIYADDLTTIPKRDMKDVLRDFQIFLKPNGVLYLSLHLGKGNVFVMEDLGGKRYLTLYKKQEIVHMMQGIGFKIVWSEESPHTDPSLPKWFSLVAKK</sequence>
<gene>
    <name evidence="2" type="ORF">A2785_03160</name>
</gene>
<proteinExistence type="predicted"/>
<dbReference type="InterPro" id="IPR029063">
    <property type="entry name" value="SAM-dependent_MTases_sf"/>
</dbReference>